<organism evidence="1 2">
    <name type="scientific">Arctium lappa</name>
    <name type="common">Greater burdock</name>
    <name type="synonym">Lappa major</name>
    <dbReference type="NCBI Taxonomy" id="4217"/>
    <lineage>
        <taxon>Eukaryota</taxon>
        <taxon>Viridiplantae</taxon>
        <taxon>Streptophyta</taxon>
        <taxon>Embryophyta</taxon>
        <taxon>Tracheophyta</taxon>
        <taxon>Spermatophyta</taxon>
        <taxon>Magnoliopsida</taxon>
        <taxon>eudicotyledons</taxon>
        <taxon>Gunneridae</taxon>
        <taxon>Pentapetalae</taxon>
        <taxon>asterids</taxon>
        <taxon>campanulids</taxon>
        <taxon>Asterales</taxon>
        <taxon>Asteraceae</taxon>
        <taxon>Carduoideae</taxon>
        <taxon>Cardueae</taxon>
        <taxon>Arctiinae</taxon>
        <taxon>Arctium</taxon>
    </lineage>
</organism>
<reference evidence="2" key="1">
    <citation type="journal article" date="2022" name="Mol. Ecol. Resour.">
        <title>The genomes of chicory, endive, great burdock and yacon provide insights into Asteraceae palaeo-polyploidization history and plant inulin production.</title>
        <authorList>
            <person name="Fan W."/>
            <person name="Wang S."/>
            <person name="Wang H."/>
            <person name="Wang A."/>
            <person name="Jiang F."/>
            <person name="Liu H."/>
            <person name="Zhao H."/>
            <person name="Xu D."/>
            <person name="Zhang Y."/>
        </authorList>
    </citation>
    <scope>NUCLEOTIDE SEQUENCE [LARGE SCALE GENOMIC DNA]</scope>
    <source>
        <strain evidence="2">cv. Niubang</strain>
    </source>
</reference>
<sequence>MRIDGERVYPTLHGEAKPCGDVAPTEKEKMKAYLKGLPADMGNRVRNSKATNIREIIEEAKIMERVYAKDKEEKSKAAEKRKGESSSIPFKKPKYQPHPRSFDNRWEANWCSKCKSKHFGPCKSNSNQVSCYKCGKSGHTSLNCPMPGTLCYECKEPGHMKRDFPKLRGGARGGNPPTQPKKKIASKSQGRAFQMSREEAKETADVVSGTFLLNSHAAKVLFDSGANFSFVSLDFCKDLNVPTSTLSDTLIVEIANGERVILREVLEKCHLDISEELFEVDLLPMVIGSFDVVIGMDWLSRHKTEILCSKKLIKLPTSSGSFVFVYGEKRKGEVALISSIKARKCLMKNCPSFLAYVLDARSEKKKIEDVRIVSEYPDVFSDDLPGLPPDRQVEFRIDLVPGAAPIARAPYRLTLTERQEMMSQLQELLEKGFVRPSSSPWGAPVLFVKKKDGSMRMCIDYRELNKATVKNKYPLPQIDDLFDQLQGAGCFSEINLRSGYHQVKVREEDVAKTAFRTHYGHYEFLVMPFGLTNAPAMFMDLMNRVCRPFLDKSVIVFIDDILVYSKSDEEHEQHLREVVGN</sequence>
<comment type="caution">
    <text evidence="1">The sequence shown here is derived from an EMBL/GenBank/DDBJ whole genome shotgun (WGS) entry which is preliminary data.</text>
</comment>
<dbReference type="EMBL" id="CM042060">
    <property type="protein sequence ID" value="KAI3678319.1"/>
    <property type="molecule type" value="Genomic_DNA"/>
</dbReference>
<keyword evidence="2" id="KW-1185">Reference proteome</keyword>
<gene>
    <name evidence="1" type="ORF">L6452_37606</name>
</gene>
<accession>A0ACB8Y4K2</accession>
<protein>
    <submittedName>
        <fullName evidence="1">Uncharacterized protein</fullName>
    </submittedName>
</protein>
<evidence type="ECO:0000313" key="1">
    <source>
        <dbReference type="EMBL" id="KAI3678319.1"/>
    </source>
</evidence>
<dbReference type="Proteomes" id="UP001055879">
    <property type="component" value="Linkage Group LG14"/>
</dbReference>
<evidence type="ECO:0000313" key="2">
    <source>
        <dbReference type="Proteomes" id="UP001055879"/>
    </source>
</evidence>
<proteinExistence type="predicted"/>
<name>A0ACB8Y4K2_ARCLA</name>
<reference evidence="1 2" key="2">
    <citation type="journal article" date="2022" name="Mol. Ecol. Resour.">
        <title>The genomes of chicory, endive, great burdock and yacon provide insights into Asteraceae paleo-polyploidization history and plant inulin production.</title>
        <authorList>
            <person name="Fan W."/>
            <person name="Wang S."/>
            <person name="Wang H."/>
            <person name="Wang A."/>
            <person name="Jiang F."/>
            <person name="Liu H."/>
            <person name="Zhao H."/>
            <person name="Xu D."/>
            <person name="Zhang Y."/>
        </authorList>
    </citation>
    <scope>NUCLEOTIDE SEQUENCE [LARGE SCALE GENOMIC DNA]</scope>
    <source>
        <strain evidence="2">cv. Niubang</strain>
    </source>
</reference>